<reference evidence="1" key="2">
    <citation type="journal article" date="2015" name="Data Brief">
        <title>Shoot transcriptome of the giant reed, Arundo donax.</title>
        <authorList>
            <person name="Barrero R.A."/>
            <person name="Guerrero F.D."/>
            <person name="Moolhuijzen P."/>
            <person name="Goolsby J.A."/>
            <person name="Tidwell J."/>
            <person name="Bellgard S.E."/>
            <person name="Bellgard M.I."/>
        </authorList>
    </citation>
    <scope>NUCLEOTIDE SEQUENCE</scope>
    <source>
        <tissue evidence="1">Shoot tissue taken approximately 20 cm above the soil surface</tissue>
    </source>
</reference>
<evidence type="ECO:0000313" key="1">
    <source>
        <dbReference type="EMBL" id="JAE11133.1"/>
    </source>
</evidence>
<dbReference type="AlphaFoldDB" id="A0A0A9FS63"/>
<protein>
    <submittedName>
        <fullName evidence="1">Uncharacterized protein</fullName>
    </submittedName>
</protein>
<reference evidence="1" key="1">
    <citation type="submission" date="2014-09" db="EMBL/GenBank/DDBJ databases">
        <authorList>
            <person name="Magalhaes I.L.F."/>
            <person name="Oliveira U."/>
            <person name="Santos F.R."/>
            <person name="Vidigal T.H.D.A."/>
            <person name="Brescovit A.D."/>
            <person name="Santos A.J."/>
        </authorList>
    </citation>
    <scope>NUCLEOTIDE SEQUENCE</scope>
    <source>
        <tissue evidence="1">Shoot tissue taken approximately 20 cm above the soil surface</tissue>
    </source>
</reference>
<sequence length="27" mass="3154">MHFSNSKSILVIVGHLRHLKSYSMCHK</sequence>
<accession>A0A0A9FS63</accession>
<organism evidence="1">
    <name type="scientific">Arundo donax</name>
    <name type="common">Giant reed</name>
    <name type="synonym">Donax arundinaceus</name>
    <dbReference type="NCBI Taxonomy" id="35708"/>
    <lineage>
        <taxon>Eukaryota</taxon>
        <taxon>Viridiplantae</taxon>
        <taxon>Streptophyta</taxon>
        <taxon>Embryophyta</taxon>
        <taxon>Tracheophyta</taxon>
        <taxon>Spermatophyta</taxon>
        <taxon>Magnoliopsida</taxon>
        <taxon>Liliopsida</taxon>
        <taxon>Poales</taxon>
        <taxon>Poaceae</taxon>
        <taxon>PACMAD clade</taxon>
        <taxon>Arundinoideae</taxon>
        <taxon>Arundineae</taxon>
        <taxon>Arundo</taxon>
    </lineage>
</organism>
<proteinExistence type="predicted"/>
<dbReference type="EMBL" id="GBRH01186763">
    <property type="protein sequence ID" value="JAE11133.1"/>
    <property type="molecule type" value="Transcribed_RNA"/>
</dbReference>
<name>A0A0A9FS63_ARUDO</name>